<evidence type="ECO:0000256" key="6">
    <source>
        <dbReference type="ARBA" id="ARBA00022723"/>
    </source>
</evidence>
<dbReference type="Proteomes" id="UP000220102">
    <property type="component" value="Unassembled WGS sequence"/>
</dbReference>
<keyword evidence="10 14" id="KW-0520">NAD</keyword>
<keyword evidence="4 14" id="KW-0436">Ligase</keyword>
<comment type="function">
    <text evidence="1 14">DNA ligase that catalyzes the formation of phosphodiester linkages between 5'-phosphoryl and 3'-hydroxyl groups in double-stranded DNA using NAD as a coenzyme and as the energy source for the reaction. It is essential for DNA replication and repair of damaged DNA.</text>
</comment>
<comment type="cofactor">
    <cofactor evidence="14">
        <name>Mg(2+)</name>
        <dbReference type="ChEBI" id="CHEBI:18420"/>
    </cofactor>
    <cofactor evidence="14">
        <name>Mn(2+)</name>
        <dbReference type="ChEBI" id="CHEBI:29035"/>
    </cofactor>
</comment>
<feature type="binding site" evidence="14">
    <location>
        <position position="200"/>
    </location>
    <ligand>
        <name>NAD(+)</name>
        <dbReference type="ChEBI" id="CHEBI:57540"/>
    </ligand>
</feature>
<keyword evidence="9 14" id="KW-0460">Magnesium</keyword>
<keyword evidence="6 14" id="KW-0479">Metal-binding</keyword>
<dbReference type="InterPro" id="IPR041663">
    <property type="entry name" value="DisA/LigA_HHH"/>
</dbReference>
<evidence type="ECO:0000256" key="9">
    <source>
        <dbReference type="ARBA" id="ARBA00022842"/>
    </source>
</evidence>
<dbReference type="Gene3D" id="1.10.150.20">
    <property type="entry name" value="5' to 3' exonuclease, C-terminal subdomain"/>
    <property type="match status" value="2"/>
</dbReference>
<evidence type="ECO:0000256" key="1">
    <source>
        <dbReference type="ARBA" id="ARBA00004067"/>
    </source>
</evidence>
<evidence type="ECO:0000256" key="12">
    <source>
        <dbReference type="ARBA" id="ARBA00034005"/>
    </source>
</evidence>
<dbReference type="Pfam" id="PF00533">
    <property type="entry name" value="BRCT"/>
    <property type="match status" value="1"/>
</dbReference>
<dbReference type="InterPro" id="IPR010994">
    <property type="entry name" value="RuvA_2-like"/>
</dbReference>
<dbReference type="Pfam" id="PF03119">
    <property type="entry name" value="DNA_ligase_ZBD"/>
    <property type="match status" value="1"/>
</dbReference>
<evidence type="ECO:0000313" key="16">
    <source>
        <dbReference type="EMBL" id="PEN15051.1"/>
    </source>
</evidence>
<dbReference type="FunFam" id="2.40.50.140:FF:000012">
    <property type="entry name" value="DNA ligase"/>
    <property type="match status" value="1"/>
</dbReference>
<dbReference type="FunFam" id="1.10.287.610:FF:000002">
    <property type="entry name" value="DNA ligase"/>
    <property type="match status" value="1"/>
</dbReference>
<evidence type="ECO:0000256" key="8">
    <source>
        <dbReference type="ARBA" id="ARBA00022833"/>
    </source>
</evidence>
<dbReference type="GO" id="GO:0003911">
    <property type="term" value="F:DNA ligase (NAD+) activity"/>
    <property type="evidence" value="ECO:0007669"/>
    <property type="project" value="UniProtKB-UniRule"/>
</dbReference>
<dbReference type="InterPro" id="IPR013839">
    <property type="entry name" value="DNAligase_adenylation"/>
</dbReference>
<dbReference type="InterPro" id="IPR012340">
    <property type="entry name" value="NA-bd_OB-fold"/>
</dbReference>
<dbReference type="GO" id="GO:0003677">
    <property type="term" value="F:DNA binding"/>
    <property type="evidence" value="ECO:0007669"/>
    <property type="project" value="InterPro"/>
</dbReference>
<keyword evidence="17" id="KW-1185">Reference proteome</keyword>
<feature type="binding site" evidence="14">
    <location>
        <position position="457"/>
    </location>
    <ligand>
        <name>Zn(2+)</name>
        <dbReference type="ChEBI" id="CHEBI:29105"/>
    </ligand>
</feature>
<dbReference type="SUPFAM" id="SSF50249">
    <property type="entry name" value="Nucleic acid-binding proteins"/>
    <property type="match status" value="1"/>
</dbReference>
<dbReference type="RefSeq" id="WP_098073950.1">
    <property type="nucleotide sequence ID" value="NZ_PDEQ01000001.1"/>
</dbReference>
<dbReference type="PANTHER" id="PTHR23389:SF9">
    <property type="entry name" value="DNA LIGASE"/>
    <property type="match status" value="1"/>
</dbReference>
<dbReference type="InterPro" id="IPR018239">
    <property type="entry name" value="DNA_ligase_AS"/>
</dbReference>
<evidence type="ECO:0000313" key="17">
    <source>
        <dbReference type="Proteomes" id="UP000220102"/>
    </source>
</evidence>
<evidence type="ECO:0000256" key="11">
    <source>
        <dbReference type="ARBA" id="ARBA00023204"/>
    </source>
</evidence>
<dbReference type="SUPFAM" id="SSF47781">
    <property type="entry name" value="RuvA domain 2-like"/>
    <property type="match status" value="1"/>
</dbReference>
<dbReference type="PIRSF" id="PIRSF001604">
    <property type="entry name" value="LigA"/>
    <property type="match status" value="1"/>
</dbReference>
<dbReference type="AlphaFoldDB" id="A0A2A8D2D9"/>
<dbReference type="Pfam" id="PF01653">
    <property type="entry name" value="DNA_ligase_aden"/>
    <property type="match status" value="1"/>
</dbReference>
<name>A0A2A8D2D9_9BACT</name>
<dbReference type="GO" id="GO:0006281">
    <property type="term" value="P:DNA repair"/>
    <property type="evidence" value="ECO:0007669"/>
    <property type="project" value="UniProtKB-KW"/>
</dbReference>
<accession>A0A2A8D2D9</accession>
<keyword evidence="14" id="KW-0464">Manganese</keyword>
<dbReference type="Gene3D" id="2.40.50.140">
    <property type="entry name" value="Nucleic acid-binding proteins"/>
    <property type="match status" value="1"/>
</dbReference>
<dbReference type="InterPro" id="IPR013840">
    <property type="entry name" value="DNAligase_N"/>
</dbReference>
<comment type="similarity">
    <text evidence="13 14">Belongs to the NAD-dependent DNA ligase family. LigA subfamily.</text>
</comment>
<dbReference type="PROSITE" id="PS01055">
    <property type="entry name" value="DNA_LIGASE_N1"/>
    <property type="match status" value="1"/>
</dbReference>
<dbReference type="HAMAP" id="MF_01588">
    <property type="entry name" value="DNA_ligase_A"/>
    <property type="match status" value="1"/>
</dbReference>
<dbReference type="EC" id="6.5.1.2" evidence="2 14"/>
<dbReference type="InterPro" id="IPR003583">
    <property type="entry name" value="Hlx-hairpin-Hlx_DNA-bd_motif"/>
</dbReference>
<feature type="domain" description="BRCT" evidence="15">
    <location>
        <begin position="622"/>
        <end position="692"/>
    </location>
</feature>
<dbReference type="SUPFAM" id="SSF56091">
    <property type="entry name" value="DNA ligase/mRNA capping enzyme, catalytic domain"/>
    <property type="match status" value="1"/>
</dbReference>
<dbReference type="Gene3D" id="1.10.287.610">
    <property type="entry name" value="Helix hairpin bin"/>
    <property type="match status" value="1"/>
</dbReference>
<evidence type="ECO:0000256" key="10">
    <source>
        <dbReference type="ARBA" id="ARBA00023027"/>
    </source>
</evidence>
<feature type="active site" description="N6-AMP-lysine intermediate" evidence="14">
    <location>
        <position position="139"/>
    </location>
</feature>
<dbReference type="InterPro" id="IPR004149">
    <property type="entry name" value="Znf_DNAligase_C4"/>
</dbReference>
<dbReference type="PROSITE" id="PS50172">
    <property type="entry name" value="BRCT"/>
    <property type="match status" value="1"/>
</dbReference>
<dbReference type="Pfam" id="PF14520">
    <property type="entry name" value="HHH_5"/>
    <property type="match status" value="1"/>
</dbReference>
<dbReference type="EMBL" id="PDEQ01000001">
    <property type="protein sequence ID" value="PEN15051.1"/>
    <property type="molecule type" value="Genomic_DNA"/>
</dbReference>
<feature type="binding site" evidence="14">
    <location>
        <position position="137"/>
    </location>
    <ligand>
        <name>NAD(+)</name>
        <dbReference type="ChEBI" id="CHEBI:57540"/>
    </ligand>
</feature>
<dbReference type="GO" id="GO:0046872">
    <property type="term" value="F:metal ion binding"/>
    <property type="evidence" value="ECO:0007669"/>
    <property type="project" value="UniProtKB-KW"/>
</dbReference>
<feature type="binding site" evidence="14">
    <location>
        <position position="316"/>
    </location>
    <ligand>
        <name>NAD(+)</name>
        <dbReference type="ChEBI" id="CHEBI:57540"/>
    </ligand>
</feature>
<feature type="binding site" evidence="14">
    <location>
        <begin position="53"/>
        <end position="57"/>
    </location>
    <ligand>
        <name>NAD(+)</name>
        <dbReference type="ChEBI" id="CHEBI:57540"/>
    </ligand>
</feature>
<organism evidence="16 17">
    <name type="scientific">Longibacter salinarum</name>
    <dbReference type="NCBI Taxonomy" id="1850348"/>
    <lineage>
        <taxon>Bacteria</taxon>
        <taxon>Pseudomonadati</taxon>
        <taxon>Rhodothermota</taxon>
        <taxon>Rhodothermia</taxon>
        <taxon>Rhodothermales</taxon>
        <taxon>Salisaetaceae</taxon>
        <taxon>Longibacter</taxon>
    </lineage>
</organism>
<evidence type="ECO:0000256" key="4">
    <source>
        <dbReference type="ARBA" id="ARBA00022598"/>
    </source>
</evidence>
<dbReference type="Pfam" id="PF12826">
    <property type="entry name" value="HHH_2"/>
    <property type="match status" value="1"/>
</dbReference>
<sequence length="709" mass="78680">MDLIERTTEMLSDFPEPNELSETEAEAVVENLRSLVRQHDHRYYVEDDPVVTDAEYDRLYRALEDLERAFPNVRSEDSPTQRVGGEPISAFEKHEHPEPMLSLSNAFDAQELRDWYDRCRRGLEDVYGDVAPVVVAELKIDGLAVALTYQDGHLDVAATRGNGRVGENITHNVRTIHRIPMVVPVSGDQEPPDRMEVRGEVFMRKSEFEALNERLRDEDEQAFANPRNAAAGTLRQLDPSVTAQRPLSFFAYAIGPTTGGTPDSHHATLEMLGEFGLPIESHTQQFDDIDDVVEFCESWIDRRDDLDYEIDGVVVKIDDLPYQEELGAISNAPRWAVAFKFPAREATTTLEKIIVNVGRTGAIKPEAVLAPVQIGGVTVSQATLHNEDYITDRDIREGDTVVVKRAGDVIPQVVQPVLDARTGNEEPWEFPTHCPECGTELVRLDDEADWYCMNTECPAQFRRLVEHFVSRNAMDVEGLGERVAHTLVDEGLIHTLADLFRLQVDDLTPLEGFGQKSAQNLVDAIDAARDRTLARLLFALGIRHVGRTVAETIVEHFASIDDIDAARQEDLVAIDGVGPVIAESLVDWFDVDRNQELIEHLKEVGVNTKRKPQEAPQDEVDTDELPLAGKTLVITGSLDSLTRKDAKQLIESAGGKVTSSVSGNTDFLVKGENPGSKYDDAQSRGIPIVDGEDALRDLVDGNEVPASSS</sequence>
<feature type="binding site" evidence="14">
    <location>
        <begin position="102"/>
        <end position="103"/>
    </location>
    <ligand>
        <name>NAD(+)</name>
        <dbReference type="ChEBI" id="CHEBI:57540"/>
    </ligand>
</feature>
<dbReference type="Gene3D" id="3.40.50.10190">
    <property type="entry name" value="BRCT domain"/>
    <property type="match status" value="1"/>
</dbReference>
<dbReference type="InterPro" id="IPR004150">
    <property type="entry name" value="NAD_DNA_ligase_OB"/>
</dbReference>
<dbReference type="NCBIfam" id="NF005932">
    <property type="entry name" value="PRK07956.1"/>
    <property type="match status" value="1"/>
</dbReference>
<keyword evidence="11 14" id="KW-0234">DNA repair</keyword>
<keyword evidence="5 14" id="KW-0235">DNA replication</keyword>
<dbReference type="FunFam" id="1.10.150.20:FF:000006">
    <property type="entry name" value="DNA ligase"/>
    <property type="match status" value="1"/>
</dbReference>
<evidence type="ECO:0000256" key="7">
    <source>
        <dbReference type="ARBA" id="ARBA00022763"/>
    </source>
</evidence>
<dbReference type="GO" id="GO:0005829">
    <property type="term" value="C:cytosol"/>
    <property type="evidence" value="ECO:0007669"/>
    <property type="project" value="TreeGrafter"/>
</dbReference>
<dbReference type="Gene3D" id="6.20.10.30">
    <property type="match status" value="1"/>
</dbReference>
<comment type="caution">
    <text evidence="14">Lacks conserved residue(s) required for the propagation of feature annotation.</text>
</comment>
<evidence type="ECO:0000256" key="2">
    <source>
        <dbReference type="ARBA" id="ARBA00012722"/>
    </source>
</evidence>
<keyword evidence="7 14" id="KW-0227">DNA damage</keyword>
<proteinExistence type="inferred from homology"/>
<protein>
    <recommendedName>
        <fullName evidence="3 14">DNA ligase</fullName>
        <ecNumber evidence="2 14">6.5.1.2</ecNumber>
    </recommendedName>
    <alternativeName>
        <fullName evidence="14">Polydeoxyribonucleotide synthase [NAD(+)]</fullName>
    </alternativeName>
</protein>
<dbReference type="NCBIfam" id="TIGR00575">
    <property type="entry name" value="dnlj"/>
    <property type="match status" value="1"/>
</dbReference>
<evidence type="ECO:0000256" key="5">
    <source>
        <dbReference type="ARBA" id="ARBA00022705"/>
    </source>
</evidence>
<comment type="catalytic activity">
    <reaction evidence="12 14">
        <text>NAD(+) + (deoxyribonucleotide)n-3'-hydroxyl + 5'-phospho-(deoxyribonucleotide)m = (deoxyribonucleotide)n+m + AMP + beta-nicotinamide D-nucleotide.</text>
        <dbReference type="EC" id="6.5.1.2"/>
    </reaction>
</comment>
<dbReference type="FunFam" id="1.10.150.20:FF:000007">
    <property type="entry name" value="DNA ligase"/>
    <property type="match status" value="1"/>
</dbReference>
<reference evidence="16 17" key="1">
    <citation type="submission" date="2017-10" db="EMBL/GenBank/DDBJ databases">
        <title>Draft genome of Longibacter Salinarum.</title>
        <authorList>
            <person name="Goh K.M."/>
            <person name="Shamsir M.S."/>
            <person name="Lim S.W."/>
        </authorList>
    </citation>
    <scope>NUCLEOTIDE SEQUENCE [LARGE SCALE GENOMIC DNA]</scope>
    <source>
        <strain evidence="16 17">KCTC 52045</strain>
    </source>
</reference>
<evidence type="ECO:0000259" key="15">
    <source>
        <dbReference type="PROSITE" id="PS50172"/>
    </source>
</evidence>
<dbReference type="FunFam" id="3.30.470.30:FF:000001">
    <property type="entry name" value="DNA ligase"/>
    <property type="match status" value="1"/>
</dbReference>
<feature type="binding site" evidence="14">
    <location>
        <position position="340"/>
    </location>
    <ligand>
        <name>NAD(+)</name>
        <dbReference type="ChEBI" id="CHEBI:57540"/>
    </ligand>
</feature>
<dbReference type="SUPFAM" id="SSF52113">
    <property type="entry name" value="BRCT domain"/>
    <property type="match status" value="1"/>
</dbReference>
<dbReference type="Pfam" id="PF03120">
    <property type="entry name" value="OB_DNA_ligase"/>
    <property type="match status" value="1"/>
</dbReference>
<gene>
    <name evidence="14" type="primary">ligA</name>
    <name evidence="16" type="ORF">CRI94_01825</name>
</gene>
<dbReference type="InterPro" id="IPR001357">
    <property type="entry name" value="BRCT_dom"/>
</dbReference>
<dbReference type="CDD" id="cd00114">
    <property type="entry name" value="LIGANc"/>
    <property type="match status" value="1"/>
</dbReference>
<keyword evidence="8 14" id="KW-0862">Zinc</keyword>
<evidence type="ECO:0000256" key="14">
    <source>
        <dbReference type="HAMAP-Rule" id="MF_01588"/>
    </source>
</evidence>
<feature type="binding site" evidence="14">
    <location>
        <position position="437"/>
    </location>
    <ligand>
        <name>Zn(2+)</name>
        <dbReference type="ChEBI" id="CHEBI:29105"/>
    </ligand>
</feature>
<dbReference type="CDD" id="cd17748">
    <property type="entry name" value="BRCT_DNA_ligase_like"/>
    <property type="match status" value="1"/>
</dbReference>
<dbReference type="OrthoDB" id="9759736at2"/>
<evidence type="ECO:0000256" key="3">
    <source>
        <dbReference type="ARBA" id="ARBA00013308"/>
    </source>
</evidence>
<dbReference type="Gene3D" id="3.30.470.30">
    <property type="entry name" value="DNA ligase/mRNA capping enzyme"/>
    <property type="match status" value="1"/>
</dbReference>
<comment type="caution">
    <text evidence="16">The sequence shown here is derived from an EMBL/GenBank/DDBJ whole genome shotgun (WGS) entry which is preliminary data.</text>
</comment>
<dbReference type="SMART" id="SM00292">
    <property type="entry name" value="BRCT"/>
    <property type="match status" value="1"/>
</dbReference>
<feature type="binding site" evidence="14">
    <location>
        <position position="160"/>
    </location>
    <ligand>
        <name>NAD(+)</name>
        <dbReference type="ChEBI" id="CHEBI:57540"/>
    </ligand>
</feature>
<feature type="binding site" evidence="14">
    <location>
        <position position="434"/>
    </location>
    <ligand>
        <name>Zn(2+)</name>
        <dbReference type="ChEBI" id="CHEBI:29105"/>
    </ligand>
</feature>
<dbReference type="InterPro" id="IPR001679">
    <property type="entry name" value="DNA_ligase"/>
</dbReference>
<dbReference type="InterPro" id="IPR036420">
    <property type="entry name" value="BRCT_dom_sf"/>
</dbReference>
<dbReference type="GO" id="GO:0006260">
    <property type="term" value="P:DNA replication"/>
    <property type="evidence" value="ECO:0007669"/>
    <property type="project" value="UniProtKB-KW"/>
</dbReference>
<evidence type="ECO:0000256" key="13">
    <source>
        <dbReference type="ARBA" id="ARBA00060881"/>
    </source>
</evidence>
<dbReference type="PANTHER" id="PTHR23389">
    <property type="entry name" value="CHROMOSOME TRANSMISSION FIDELITY FACTOR 18"/>
    <property type="match status" value="1"/>
</dbReference>
<dbReference type="SMART" id="SM00278">
    <property type="entry name" value="HhH1"/>
    <property type="match status" value="4"/>
</dbReference>
<dbReference type="SMART" id="SM00532">
    <property type="entry name" value="LIGANc"/>
    <property type="match status" value="1"/>
</dbReference>